<evidence type="ECO:0000313" key="2">
    <source>
        <dbReference type="Proteomes" id="UP000250266"/>
    </source>
</evidence>
<keyword evidence="2" id="KW-1185">Reference proteome</keyword>
<accession>A0A8E2JH12</accession>
<dbReference type="AlphaFoldDB" id="A0A8E2JH12"/>
<proteinExistence type="predicted"/>
<protein>
    <submittedName>
        <fullName evidence="1">Uncharacterized protein</fullName>
    </submittedName>
</protein>
<dbReference type="PROSITE" id="PS51257">
    <property type="entry name" value="PROKAR_LIPOPROTEIN"/>
    <property type="match status" value="1"/>
</dbReference>
<organism evidence="1 2">
    <name type="scientific">Lepidopterella palustris CBS 459.81</name>
    <dbReference type="NCBI Taxonomy" id="1314670"/>
    <lineage>
        <taxon>Eukaryota</taxon>
        <taxon>Fungi</taxon>
        <taxon>Dikarya</taxon>
        <taxon>Ascomycota</taxon>
        <taxon>Pezizomycotina</taxon>
        <taxon>Dothideomycetes</taxon>
        <taxon>Pleosporomycetidae</taxon>
        <taxon>Mytilinidiales</taxon>
        <taxon>Argynnaceae</taxon>
        <taxon>Lepidopterella</taxon>
    </lineage>
</organism>
<sequence>MTNTSTKTYTLVAGIYIHSQVQYCSIFALSSCVFGDRKDVDGNLEMASANKNESQTWQYHS</sequence>
<name>A0A8E2JH12_9PEZI</name>
<gene>
    <name evidence="1" type="ORF">K432DRAFT_235327</name>
</gene>
<evidence type="ECO:0000313" key="1">
    <source>
        <dbReference type="EMBL" id="OCK82037.1"/>
    </source>
</evidence>
<dbReference type="EMBL" id="KV744901">
    <property type="protein sequence ID" value="OCK82037.1"/>
    <property type="molecule type" value="Genomic_DNA"/>
</dbReference>
<reference evidence="1 2" key="1">
    <citation type="journal article" date="2016" name="Nat. Commun.">
        <title>Ectomycorrhizal ecology is imprinted in the genome of the dominant symbiotic fungus Cenococcum geophilum.</title>
        <authorList>
            <consortium name="DOE Joint Genome Institute"/>
            <person name="Peter M."/>
            <person name="Kohler A."/>
            <person name="Ohm R.A."/>
            <person name="Kuo A."/>
            <person name="Krutzmann J."/>
            <person name="Morin E."/>
            <person name="Arend M."/>
            <person name="Barry K.W."/>
            <person name="Binder M."/>
            <person name="Choi C."/>
            <person name="Clum A."/>
            <person name="Copeland A."/>
            <person name="Grisel N."/>
            <person name="Haridas S."/>
            <person name="Kipfer T."/>
            <person name="LaButti K."/>
            <person name="Lindquist E."/>
            <person name="Lipzen A."/>
            <person name="Maire R."/>
            <person name="Meier B."/>
            <person name="Mihaltcheva S."/>
            <person name="Molinier V."/>
            <person name="Murat C."/>
            <person name="Poggeler S."/>
            <person name="Quandt C.A."/>
            <person name="Sperisen C."/>
            <person name="Tritt A."/>
            <person name="Tisserant E."/>
            <person name="Crous P.W."/>
            <person name="Henrissat B."/>
            <person name="Nehls U."/>
            <person name="Egli S."/>
            <person name="Spatafora J.W."/>
            <person name="Grigoriev I.V."/>
            <person name="Martin F.M."/>
        </authorList>
    </citation>
    <scope>NUCLEOTIDE SEQUENCE [LARGE SCALE GENOMIC DNA]</scope>
    <source>
        <strain evidence="1 2">CBS 459.81</strain>
    </source>
</reference>
<dbReference type="Proteomes" id="UP000250266">
    <property type="component" value="Unassembled WGS sequence"/>
</dbReference>